<protein>
    <recommendedName>
        <fullName evidence="3">Helix-turn-helix domain-containing protein</fullName>
    </recommendedName>
</protein>
<sequence>MTEAVHTLEEAAEILRVPYRTLRDGVYAGRWPHRKISERKRLMTDEDIQAVLDLTATQPSPTANPSEFAARTTKANVLALMDG</sequence>
<comment type="caution">
    <text evidence="1">The sequence shown here is derived from an EMBL/GenBank/DDBJ whole genome shotgun (WGS) entry which is preliminary data.</text>
</comment>
<name>A0ABU0PE92_9MICO</name>
<evidence type="ECO:0008006" key="3">
    <source>
        <dbReference type="Google" id="ProtNLM"/>
    </source>
</evidence>
<keyword evidence="2" id="KW-1185">Reference proteome</keyword>
<dbReference type="InterPro" id="IPR009061">
    <property type="entry name" value="DNA-bd_dom_put_sf"/>
</dbReference>
<dbReference type="RefSeq" id="WP_307364118.1">
    <property type="nucleotide sequence ID" value="NZ_JAUSXK010000001.1"/>
</dbReference>
<gene>
    <name evidence="1" type="ORF">QFZ46_003811</name>
</gene>
<proteinExistence type="predicted"/>
<accession>A0ABU0PE92</accession>
<evidence type="ECO:0000313" key="2">
    <source>
        <dbReference type="Proteomes" id="UP001239085"/>
    </source>
</evidence>
<dbReference type="EMBL" id="JAUSXK010000001">
    <property type="protein sequence ID" value="MDQ0645651.1"/>
    <property type="molecule type" value="Genomic_DNA"/>
</dbReference>
<reference evidence="1 2" key="1">
    <citation type="submission" date="2023-07" db="EMBL/GenBank/DDBJ databases">
        <title>Comparative genomics of wheat-associated soil bacteria to identify genetic determinants of phenazine resistance.</title>
        <authorList>
            <person name="Mouncey N."/>
        </authorList>
    </citation>
    <scope>NUCLEOTIDE SEQUENCE [LARGE SCALE GENOMIC DNA]</scope>
    <source>
        <strain evidence="1 2">W2I7</strain>
    </source>
</reference>
<dbReference type="Proteomes" id="UP001239085">
    <property type="component" value="Unassembled WGS sequence"/>
</dbReference>
<evidence type="ECO:0000313" key="1">
    <source>
        <dbReference type="EMBL" id="MDQ0645651.1"/>
    </source>
</evidence>
<organism evidence="1 2">
    <name type="scientific">Microbacterium murale</name>
    <dbReference type="NCBI Taxonomy" id="1081040"/>
    <lineage>
        <taxon>Bacteria</taxon>
        <taxon>Bacillati</taxon>
        <taxon>Actinomycetota</taxon>
        <taxon>Actinomycetes</taxon>
        <taxon>Micrococcales</taxon>
        <taxon>Microbacteriaceae</taxon>
        <taxon>Microbacterium</taxon>
    </lineage>
</organism>
<dbReference type="SUPFAM" id="SSF46955">
    <property type="entry name" value="Putative DNA-binding domain"/>
    <property type="match status" value="1"/>
</dbReference>